<reference evidence="3" key="1">
    <citation type="journal article" date="2019" name="Int. J. Syst. Evol. Microbiol.">
        <title>The Global Catalogue of Microorganisms (GCM) 10K type strain sequencing project: providing services to taxonomists for standard genome sequencing and annotation.</title>
        <authorList>
            <consortium name="The Broad Institute Genomics Platform"/>
            <consortium name="The Broad Institute Genome Sequencing Center for Infectious Disease"/>
            <person name="Wu L."/>
            <person name="Ma J."/>
        </authorList>
    </citation>
    <scope>NUCLEOTIDE SEQUENCE [LARGE SCALE GENOMIC DNA]</scope>
    <source>
        <strain evidence="3">CCUG 55585</strain>
    </source>
</reference>
<gene>
    <name evidence="2" type="ORF">ACFQ0E_16045</name>
</gene>
<dbReference type="InterPro" id="IPR046256">
    <property type="entry name" value="DUF6289"/>
</dbReference>
<feature type="chain" id="PRO_5047501641" evidence="1">
    <location>
        <begin position="31"/>
        <end position="84"/>
    </location>
</feature>
<dbReference type="EMBL" id="JBHTIF010000004">
    <property type="protein sequence ID" value="MFD0727108.1"/>
    <property type="molecule type" value="Genomic_DNA"/>
</dbReference>
<name>A0ABW2YGT0_9GAMM</name>
<feature type="signal peptide" evidence="1">
    <location>
        <begin position="1"/>
        <end position="30"/>
    </location>
</feature>
<evidence type="ECO:0000256" key="1">
    <source>
        <dbReference type="SAM" id="SignalP"/>
    </source>
</evidence>
<protein>
    <submittedName>
        <fullName evidence="2">DUF6289 family protein</fullName>
    </submittedName>
</protein>
<evidence type="ECO:0000313" key="2">
    <source>
        <dbReference type="EMBL" id="MFD0727108.1"/>
    </source>
</evidence>
<organism evidence="2 3">
    <name type="scientific">Lysobacter brunescens</name>
    <dbReference type="NCBI Taxonomy" id="262323"/>
    <lineage>
        <taxon>Bacteria</taxon>
        <taxon>Pseudomonadati</taxon>
        <taxon>Pseudomonadota</taxon>
        <taxon>Gammaproteobacteria</taxon>
        <taxon>Lysobacterales</taxon>
        <taxon>Lysobacteraceae</taxon>
        <taxon>Lysobacter</taxon>
    </lineage>
</organism>
<keyword evidence="1" id="KW-0732">Signal</keyword>
<dbReference type="Pfam" id="PF19806">
    <property type="entry name" value="DUF6289"/>
    <property type="match status" value="1"/>
</dbReference>
<dbReference type="Proteomes" id="UP001597110">
    <property type="component" value="Unassembled WGS sequence"/>
</dbReference>
<keyword evidence="3" id="KW-1185">Reference proteome</keyword>
<proteinExistence type="predicted"/>
<accession>A0ABW2YGT0</accession>
<dbReference type="RefSeq" id="WP_386825546.1">
    <property type="nucleotide sequence ID" value="NZ_JBHTIF010000004.1"/>
</dbReference>
<comment type="caution">
    <text evidence="2">The sequence shown here is derived from an EMBL/GenBank/DDBJ whole genome shotgun (WGS) entry which is preliminary data.</text>
</comment>
<sequence length="84" mass="9587">MRTIPRLTMKSLLRGSLIAGGLLAIGAATAKFPPAGYVYDVTYYTDYSYTTRVGNERWTCDGYLHWGQRTIYKVENTWPCNIEE</sequence>
<evidence type="ECO:0000313" key="3">
    <source>
        <dbReference type="Proteomes" id="UP001597110"/>
    </source>
</evidence>